<protein>
    <recommendedName>
        <fullName evidence="4">HTH araC/xylS-type domain-containing protein</fullName>
    </recommendedName>
</protein>
<accession>A0A0J1CWP6</accession>
<dbReference type="Gene3D" id="1.10.10.60">
    <property type="entry name" value="Homeodomain-like"/>
    <property type="match status" value="2"/>
</dbReference>
<dbReference type="InterPro" id="IPR032783">
    <property type="entry name" value="AraC_lig"/>
</dbReference>
<dbReference type="SUPFAM" id="SSF46689">
    <property type="entry name" value="Homeodomain-like"/>
    <property type="match status" value="2"/>
</dbReference>
<gene>
    <name evidence="5" type="ORF">EOS_17075</name>
</gene>
<name>A0A0J1CWP6_9BURK</name>
<proteinExistence type="predicted"/>
<dbReference type="InterPro" id="IPR009057">
    <property type="entry name" value="Homeodomain-like_sf"/>
</dbReference>
<keyword evidence="6" id="KW-1185">Reference proteome</keyword>
<evidence type="ECO:0000259" key="4">
    <source>
        <dbReference type="PROSITE" id="PS01124"/>
    </source>
</evidence>
<dbReference type="PRINTS" id="PR00032">
    <property type="entry name" value="HTHARAC"/>
</dbReference>
<dbReference type="Proteomes" id="UP000035963">
    <property type="component" value="Unassembled WGS sequence"/>
</dbReference>
<dbReference type="PANTHER" id="PTHR46796:SF7">
    <property type="entry name" value="ARAC FAMILY TRANSCRIPTIONAL REGULATOR"/>
    <property type="match status" value="1"/>
</dbReference>
<dbReference type="SMART" id="SM00342">
    <property type="entry name" value="HTH_ARAC"/>
    <property type="match status" value="1"/>
</dbReference>
<dbReference type="PROSITE" id="PS00041">
    <property type="entry name" value="HTH_ARAC_FAMILY_1"/>
    <property type="match status" value="1"/>
</dbReference>
<dbReference type="PANTHER" id="PTHR46796">
    <property type="entry name" value="HTH-TYPE TRANSCRIPTIONAL ACTIVATOR RHAS-RELATED"/>
    <property type="match status" value="1"/>
</dbReference>
<evidence type="ECO:0000256" key="1">
    <source>
        <dbReference type="ARBA" id="ARBA00023015"/>
    </source>
</evidence>
<feature type="domain" description="HTH araC/xylS-type" evidence="4">
    <location>
        <begin position="204"/>
        <end position="302"/>
    </location>
</feature>
<organism evidence="5 6">
    <name type="scientific">Caballeronia mineralivorans PML1(12)</name>
    <dbReference type="NCBI Taxonomy" id="908627"/>
    <lineage>
        <taxon>Bacteria</taxon>
        <taxon>Pseudomonadati</taxon>
        <taxon>Pseudomonadota</taxon>
        <taxon>Betaproteobacteria</taxon>
        <taxon>Burkholderiales</taxon>
        <taxon>Burkholderiaceae</taxon>
        <taxon>Caballeronia</taxon>
    </lineage>
</organism>
<evidence type="ECO:0000256" key="3">
    <source>
        <dbReference type="ARBA" id="ARBA00023163"/>
    </source>
</evidence>
<keyword evidence="1" id="KW-0805">Transcription regulation</keyword>
<dbReference type="InterPro" id="IPR020449">
    <property type="entry name" value="Tscrpt_reg_AraC-type_HTH"/>
</dbReference>
<sequence>MSDAFSDLVDLAEARCSISGAVLASGQWAARLPSPKSLKLFVMKSRCYFALEGGLPIFADRGDFFLVRRGNAYTMSSAIDAPLGGEVTFHQDAQMTSDAYHSSACVALACFVSLEESAGNMLMNVLPNYFVIRARHDSQSTLHLLYDELVNEVRANDIGAKSTVDKLTQIIFLRVLRAYRETASESAGALGGRWPLATQDQRISKSLRLMNDRPEHPWTLQEFADACNMSRTSYASRFRTSVGVTPQAYLRDLRMRRAVVYLTQSARSVANIGNELGYASESAFSTAFKKAMKLSPAHYRANFRREQS</sequence>
<evidence type="ECO:0000256" key="2">
    <source>
        <dbReference type="ARBA" id="ARBA00023125"/>
    </source>
</evidence>
<comment type="caution">
    <text evidence="5">The sequence shown here is derived from an EMBL/GenBank/DDBJ whole genome shotgun (WGS) entry which is preliminary data.</text>
</comment>
<dbReference type="InterPro" id="IPR018062">
    <property type="entry name" value="HTH_AraC-typ_CS"/>
</dbReference>
<dbReference type="GO" id="GO:0043565">
    <property type="term" value="F:sequence-specific DNA binding"/>
    <property type="evidence" value="ECO:0007669"/>
    <property type="project" value="InterPro"/>
</dbReference>
<dbReference type="PROSITE" id="PS01124">
    <property type="entry name" value="HTH_ARAC_FAMILY_2"/>
    <property type="match status" value="1"/>
</dbReference>
<evidence type="ECO:0000313" key="6">
    <source>
        <dbReference type="Proteomes" id="UP000035963"/>
    </source>
</evidence>
<keyword evidence="2" id="KW-0238">DNA-binding</keyword>
<dbReference type="GO" id="GO:0003700">
    <property type="term" value="F:DNA-binding transcription factor activity"/>
    <property type="evidence" value="ECO:0007669"/>
    <property type="project" value="InterPro"/>
</dbReference>
<dbReference type="Pfam" id="PF12833">
    <property type="entry name" value="HTH_18"/>
    <property type="match status" value="1"/>
</dbReference>
<dbReference type="InterPro" id="IPR050204">
    <property type="entry name" value="AraC_XylS_family_regulators"/>
</dbReference>
<evidence type="ECO:0000313" key="5">
    <source>
        <dbReference type="EMBL" id="KLU25000.1"/>
    </source>
</evidence>
<reference evidence="5 6" key="1">
    <citation type="journal article" date="2015" name="Genome Announc.">
        <title>Draft Genome Sequence of Burkholderia sp. Strain PML1(12), an Ectomycorrhizosphere-Inhabiting Bacterium with Effective Mineral-Weathering Ability.</title>
        <authorList>
            <person name="Uroz S."/>
            <person name="Oger P."/>
        </authorList>
    </citation>
    <scope>NUCLEOTIDE SEQUENCE [LARGE SCALE GENOMIC DNA]</scope>
    <source>
        <strain evidence="6">PML1(12)</strain>
    </source>
</reference>
<keyword evidence="3" id="KW-0804">Transcription</keyword>
<dbReference type="AlphaFoldDB" id="A0A0J1CWP6"/>
<dbReference type="PATRIC" id="fig|908627.4.peg.3826"/>
<dbReference type="InterPro" id="IPR018060">
    <property type="entry name" value="HTH_AraC"/>
</dbReference>
<dbReference type="Pfam" id="PF12852">
    <property type="entry name" value="Cupin_6"/>
    <property type="match status" value="1"/>
</dbReference>
<dbReference type="EMBL" id="AEJF01000108">
    <property type="protein sequence ID" value="KLU25000.1"/>
    <property type="molecule type" value="Genomic_DNA"/>
</dbReference>